<dbReference type="OMA" id="VDCEHDK"/>
<dbReference type="GO" id="GO:0003735">
    <property type="term" value="F:structural constituent of ribosome"/>
    <property type="evidence" value="ECO:0007669"/>
    <property type="project" value="InterPro"/>
</dbReference>
<dbReference type="Gene3D" id="1.10.10.1410">
    <property type="match status" value="1"/>
</dbReference>
<comment type="similarity">
    <text evidence="2">Belongs to the eukaryotic ribosomal protein P1/P2 family.</text>
</comment>
<comment type="function">
    <text evidence="1">Plays an important role in the elongation step of protein synthesis.</text>
</comment>
<protein>
    <recommendedName>
        <fullName evidence="5">Large ribosomal subunit protein P2</fullName>
    </recommendedName>
    <alternativeName>
        <fullName evidence="6">60S acidic ribosomal protein P2</fullName>
    </alternativeName>
</protein>
<dbReference type="InterPro" id="IPR038716">
    <property type="entry name" value="P1/P2_N_sf"/>
</dbReference>
<dbReference type="HAMAP" id="MF_01478">
    <property type="entry name" value="Ribosomal_L12_arch"/>
    <property type="match status" value="1"/>
</dbReference>
<dbReference type="Proteomes" id="UP000711488">
    <property type="component" value="Unassembled WGS sequence"/>
</dbReference>
<evidence type="ECO:0000256" key="4">
    <source>
        <dbReference type="ARBA" id="ARBA00023274"/>
    </source>
</evidence>
<keyword evidence="9" id="KW-1185">Reference proteome</keyword>
<dbReference type="KEGG" id="hazt:108681227"/>
<gene>
    <name evidence="10" type="primary">LOC108681227</name>
    <name evidence="8" type="ORF">HAZT_HAZT011974</name>
</gene>
<evidence type="ECO:0000256" key="6">
    <source>
        <dbReference type="ARBA" id="ARBA00035443"/>
    </source>
</evidence>
<dbReference type="GeneID" id="108681227"/>
<evidence type="ECO:0000313" key="10">
    <source>
        <dbReference type="RefSeq" id="XP_018025729.1"/>
    </source>
</evidence>
<proteinExistence type="inferred from homology"/>
<dbReference type="InterPro" id="IPR044076">
    <property type="entry name" value="Ribosomal_P2"/>
</dbReference>
<reference evidence="8" key="1">
    <citation type="submission" date="2014-08" db="EMBL/GenBank/DDBJ databases">
        <authorList>
            <person name="Murali S."/>
            <person name="Richards S."/>
            <person name="Bandaranaike D."/>
            <person name="Bellair M."/>
            <person name="Blankenburg K."/>
            <person name="Chao H."/>
            <person name="Dinh H."/>
            <person name="Doddapaneni H."/>
            <person name="Dugan-Rocha S."/>
            <person name="Elkadiri S."/>
            <person name="Gnanaolivu R."/>
            <person name="Hughes D."/>
            <person name="Lee S."/>
            <person name="Li M."/>
            <person name="Ming W."/>
            <person name="Munidasa M."/>
            <person name="Muniz J."/>
            <person name="Nguyen L."/>
            <person name="Osuji N."/>
            <person name="Pu L.-L."/>
            <person name="Puazo M."/>
            <person name="Skinner E."/>
            <person name="Qu C."/>
            <person name="Quiroz J."/>
            <person name="Raj R."/>
            <person name="Weissenberger G."/>
            <person name="Xin Y."/>
            <person name="Zou X."/>
            <person name="Han Y."/>
            <person name="Worley K."/>
            <person name="Muzny D."/>
            <person name="Gibbs R."/>
        </authorList>
    </citation>
    <scope>NUCLEOTIDE SEQUENCE</scope>
    <source>
        <strain evidence="8">HAZT.00-mixed</strain>
        <tissue evidence="8">Whole organism</tissue>
    </source>
</reference>
<dbReference type="CDD" id="cd05833">
    <property type="entry name" value="Ribosomal_P2"/>
    <property type="match status" value="1"/>
</dbReference>
<evidence type="ECO:0000256" key="1">
    <source>
        <dbReference type="ARBA" id="ARBA00003362"/>
    </source>
</evidence>
<dbReference type="PANTHER" id="PTHR21141">
    <property type="entry name" value="60S ACIDIC RIBOSOMAL PROTEIN FAMILY MEMBER"/>
    <property type="match status" value="1"/>
</dbReference>
<evidence type="ECO:0000256" key="3">
    <source>
        <dbReference type="ARBA" id="ARBA00022980"/>
    </source>
</evidence>
<dbReference type="Proteomes" id="UP000694843">
    <property type="component" value="Unplaced"/>
</dbReference>
<dbReference type="FunFam" id="1.10.10.1410:FF:000002">
    <property type="entry name" value="60S acidic ribosomal protein P2"/>
    <property type="match status" value="1"/>
</dbReference>
<evidence type="ECO:0000256" key="5">
    <source>
        <dbReference type="ARBA" id="ARBA00035301"/>
    </source>
</evidence>
<reference evidence="8" key="2">
    <citation type="journal article" date="2018" name="Environ. Sci. Technol.">
        <title>The Toxicogenome of Hyalella azteca: A Model for Sediment Ecotoxicology and Evolutionary Toxicology.</title>
        <authorList>
            <person name="Poynton H.C."/>
            <person name="Hasenbein S."/>
            <person name="Benoit J.B."/>
            <person name="Sepulveda M.S."/>
            <person name="Poelchau M.F."/>
            <person name="Hughes D.S.T."/>
            <person name="Murali S.C."/>
            <person name="Chen S."/>
            <person name="Glastad K.M."/>
            <person name="Goodisman M.A.D."/>
            <person name="Werren J.H."/>
            <person name="Vineis J.H."/>
            <person name="Bowen J.L."/>
            <person name="Friedrich M."/>
            <person name="Jones J."/>
            <person name="Robertson H.M."/>
            <person name="Feyereisen R."/>
            <person name="Mechler-Hickson A."/>
            <person name="Mathers N."/>
            <person name="Lee C.E."/>
            <person name="Colbourne J.K."/>
            <person name="Biales A."/>
            <person name="Johnston J.S."/>
            <person name="Wellborn G.A."/>
            <person name="Rosendale A.J."/>
            <person name="Cridge A.G."/>
            <person name="Munoz-Torres M.C."/>
            <person name="Bain P.A."/>
            <person name="Manny A.R."/>
            <person name="Major K.M."/>
            <person name="Lambert F.N."/>
            <person name="Vulpe C.D."/>
            <person name="Tuck P."/>
            <person name="Blalock B.J."/>
            <person name="Lin Y.Y."/>
            <person name="Smith M.E."/>
            <person name="Ochoa-Acuna H."/>
            <person name="Chen M.M."/>
            <person name="Childers C.P."/>
            <person name="Qu J."/>
            <person name="Dugan S."/>
            <person name="Lee S.L."/>
            <person name="Chao H."/>
            <person name="Dinh H."/>
            <person name="Han Y."/>
            <person name="Doddapaneni H."/>
            <person name="Worley K.C."/>
            <person name="Muzny D.M."/>
            <person name="Gibbs R.A."/>
            <person name="Richards S."/>
        </authorList>
    </citation>
    <scope>NUCLEOTIDE SEQUENCE</scope>
    <source>
        <strain evidence="8">HAZT.00-mixed</strain>
        <tissue evidence="8">Whole organism</tissue>
    </source>
</reference>
<keyword evidence="3 10" id="KW-0689">Ribosomal protein</keyword>
<reference evidence="8" key="3">
    <citation type="submission" date="2019-06" db="EMBL/GenBank/DDBJ databases">
        <authorList>
            <person name="Poynton C."/>
            <person name="Hasenbein S."/>
            <person name="Benoit J.B."/>
            <person name="Sepulveda M.S."/>
            <person name="Poelchau M.F."/>
            <person name="Murali S.C."/>
            <person name="Chen S."/>
            <person name="Glastad K.M."/>
            <person name="Werren J.H."/>
            <person name="Vineis J.H."/>
            <person name="Bowen J.L."/>
            <person name="Friedrich M."/>
            <person name="Jones J."/>
            <person name="Robertson H.M."/>
            <person name="Feyereisen R."/>
            <person name="Mechler-Hickson A."/>
            <person name="Mathers N."/>
            <person name="Lee C.E."/>
            <person name="Colbourne J.K."/>
            <person name="Biales A."/>
            <person name="Johnston J.S."/>
            <person name="Wellborn G.A."/>
            <person name="Rosendale A.J."/>
            <person name="Cridge A.G."/>
            <person name="Munoz-Torres M.C."/>
            <person name="Bain P.A."/>
            <person name="Manny A.R."/>
            <person name="Major K.M."/>
            <person name="Lambert F.N."/>
            <person name="Vulpe C.D."/>
            <person name="Tuck P."/>
            <person name="Blalock B.J."/>
            <person name="Lin Y.-Y."/>
            <person name="Smith M.E."/>
            <person name="Ochoa-Acuna H."/>
            <person name="Chen M.-J.M."/>
            <person name="Childers C.P."/>
            <person name="Qu J."/>
            <person name="Dugan S."/>
            <person name="Lee S.L."/>
            <person name="Chao H."/>
            <person name="Dinh H."/>
            <person name="Han Y."/>
            <person name="Doddapaneni H."/>
            <person name="Worley K.C."/>
            <person name="Muzny D.M."/>
            <person name="Gibbs R.A."/>
            <person name="Richards S."/>
        </authorList>
    </citation>
    <scope>NUCLEOTIDE SEQUENCE</scope>
    <source>
        <strain evidence="8">HAZT.00-mixed</strain>
        <tissue evidence="8">Whole organism</tissue>
    </source>
</reference>
<dbReference type="PANTHER" id="PTHR21141:SF5">
    <property type="entry name" value="LARGE RIBOSOMAL SUBUNIT PROTEIN P2"/>
    <property type="match status" value="1"/>
</dbReference>
<dbReference type="InterPro" id="IPR027534">
    <property type="entry name" value="Ribosomal_P1/P2"/>
</dbReference>
<evidence type="ECO:0000313" key="9">
    <source>
        <dbReference type="Proteomes" id="UP000694843"/>
    </source>
</evidence>
<evidence type="ECO:0000256" key="7">
    <source>
        <dbReference type="SAM" id="MobiDB-lite"/>
    </source>
</evidence>
<dbReference type="GO" id="GO:0002182">
    <property type="term" value="P:cytoplasmic translational elongation"/>
    <property type="evidence" value="ECO:0007669"/>
    <property type="project" value="InterPro"/>
</dbReference>
<sequence>MRYGAAYLLAALSGSSPSAKDLEKILGSVGVDCDAALAKQVVDALSGKKVEDVVSEGLEKIGGLLSSGGGGVVAATSGGAAASAGGAAAAAPKAEEKAAEPEEESDDDMGFGLFD</sequence>
<reference evidence="10" key="4">
    <citation type="submission" date="2025-04" db="UniProtKB">
        <authorList>
            <consortium name="RefSeq"/>
        </authorList>
    </citation>
    <scope>IDENTIFICATION</scope>
    <source>
        <tissue evidence="10">Whole organism</tissue>
    </source>
</reference>
<accession>A0A6A0HA93</accession>
<dbReference type="GO" id="GO:0022625">
    <property type="term" value="C:cytosolic large ribosomal subunit"/>
    <property type="evidence" value="ECO:0007669"/>
    <property type="project" value="InterPro"/>
</dbReference>
<dbReference type="OrthoDB" id="1227494at2759"/>
<dbReference type="EMBL" id="JQDR03004200">
    <property type="protein sequence ID" value="KAA0202141.1"/>
    <property type="molecule type" value="Genomic_DNA"/>
</dbReference>
<dbReference type="AlphaFoldDB" id="A0A6A0HA93"/>
<dbReference type="RefSeq" id="XP_018025729.1">
    <property type="nucleotide sequence ID" value="XM_018170240.2"/>
</dbReference>
<keyword evidence="4" id="KW-0687">Ribonucleoprotein</keyword>
<feature type="region of interest" description="Disordered" evidence="7">
    <location>
        <begin position="90"/>
        <end position="115"/>
    </location>
</feature>
<evidence type="ECO:0000313" key="8">
    <source>
        <dbReference type="EMBL" id="KAA0202141.1"/>
    </source>
</evidence>
<name>A0A6A0HA93_HYAAZ</name>
<dbReference type="Pfam" id="PF00428">
    <property type="entry name" value="Ribosomal_60s"/>
    <property type="match status" value="1"/>
</dbReference>
<organism evidence="8">
    <name type="scientific">Hyalella azteca</name>
    <name type="common">Amphipod</name>
    <dbReference type="NCBI Taxonomy" id="294128"/>
    <lineage>
        <taxon>Eukaryota</taxon>
        <taxon>Metazoa</taxon>
        <taxon>Ecdysozoa</taxon>
        <taxon>Arthropoda</taxon>
        <taxon>Crustacea</taxon>
        <taxon>Multicrustacea</taxon>
        <taxon>Malacostraca</taxon>
        <taxon>Eumalacostraca</taxon>
        <taxon>Peracarida</taxon>
        <taxon>Amphipoda</taxon>
        <taxon>Senticaudata</taxon>
        <taxon>Talitrida</taxon>
        <taxon>Talitroidea</taxon>
        <taxon>Hyalellidae</taxon>
        <taxon>Hyalella</taxon>
    </lineage>
</organism>
<evidence type="ECO:0000256" key="2">
    <source>
        <dbReference type="ARBA" id="ARBA00005436"/>
    </source>
</evidence>